<feature type="compositionally biased region" description="Low complexity" evidence="2">
    <location>
        <begin position="457"/>
        <end position="469"/>
    </location>
</feature>
<reference evidence="4 5" key="1">
    <citation type="journal article" date="2011" name="Proc. Natl. Acad. Sci. U.S.A.">
        <title>Niche of harmful alga Aureococcus anophagefferens revealed through ecogenomics.</title>
        <authorList>
            <person name="Gobler C.J."/>
            <person name="Berry D.L."/>
            <person name="Dyhrman S.T."/>
            <person name="Wilhelm S.W."/>
            <person name="Salamov A."/>
            <person name="Lobanov A.V."/>
            <person name="Zhang Y."/>
            <person name="Collier J.L."/>
            <person name="Wurch L.L."/>
            <person name="Kustka A.B."/>
            <person name="Dill B.D."/>
            <person name="Shah M."/>
            <person name="VerBerkmoes N.C."/>
            <person name="Kuo A."/>
            <person name="Terry A."/>
            <person name="Pangilinan J."/>
            <person name="Lindquist E.A."/>
            <person name="Lucas S."/>
            <person name="Paulsen I.T."/>
            <person name="Hattenrath-Lehmann T.K."/>
            <person name="Talmage S.C."/>
            <person name="Walker E.A."/>
            <person name="Koch F."/>
            <person name="Burson A.M."/>
            <person name="Marcoval M.A."/>
            <person name="Tang Y.Z."/>
            <person name="Lecleir G.R."/>
            <person name="Coyne K.J."/>
            <person name="Berg G.M."/>
            <person name="Bertrand E.M."/>
            <person name="Saito M.A."/>
            <person name="Gladyshev V.N."/>
            <person name="Grigoriev I.V."/>
        </authorList>
    </citation>
    <scope>NUCLEOTIDE SEQUENCE [LARGE SCALE GENOMIC DNA]</scope>
    <source>
        <strain evidence="5">CCMP 1984</strain>
    </source>
</reference>
<evidence type="ECO:0000256" key="1">
    <source>
        <dbReference type="PROSITE-ProRule" id="PRU00723"/>
    </source>
</evidence>
<dbReference type="GO" id="GO:0008270">
    <property type="term" value="F:zinc ion binding"/>
    <property type="evidence" value="ECO:0007669"/>
    <property type="project" value="UniProtKB-KW"/>
</dbReference>
<dbReference type="GO" id="GO:0031146">
    <property type="term" value="P:SCF-dependent proteasomal ubiquitin-dependent protein catabolic process"/>
    <property type="evidence" value="ECO:0007669"/>
    <property type="project" value="TreeGrafter"/>
</dbReference>
<accession>F0YJ15</accession>
<keyword evidence="1" id="KW-0863">Zinc-finger</keyword>
<protein>
    <recommendedName>
        <fullName evidence="3">C3H1-type domain-containing protein</fullName>
    </recommendedName>
</protein>
<gene>
    <name evidence="4" type="ORF">AURANDRAFT_72408</name>
</gene>
<keyword evidence="1" id="KW-0479">Metal-binding</keyword>
<proteinExistence type="predicted"/>
<dbReference type="PROSITE" id="PS50103">
    <property type="entry name" value="ZF_C3H1"/>
    <property type="match status" value="1"/>
</dbReference>
<dbReference type="EMBL" id="GL833146">
    <property type="protein sequence ID" value="EGB04910.1"/>
    <property type="molecule type" value="Genomic_DNA"/>
</dbReference>
<dbReference type="KEGG" id="aaf:AURANDRAFT_72408"/>
<feature type="compositionally biased region" description="Pro residues" evidence="2">
    <location>
        <begin position="1153"/>
        <end position="1164"/>
    </location>
</feature>
<name>F0YJ15_AURAN</name>
<feature type="compositionally biased region" description="Low complexity" evidence="2">
    <location>
        <begin position="1475"/>
        <end position="1484"/>
    </location>
</feature>
<dbReference type="InterPro" id="IPR032675">
    <property type="entry name" value="LRR_dom_sf"/>
</dbReference>
<feature type="compositionally biased region" description="Basic and acidic residues" evidence="2">
    <location>
        <begin position="1347"/>
        <end position="1357"/>
    </location>
</feature>
<feature type="compositionally biased region" description="Low complexity" evidence="2">
    <location>
        <begin position="1323"/>
        <end position="1345"/>
    </location>
</feature>
<feature type="region of interest" description="Disordered" evidence="2">
    <location>
        <begin position="439"/>
        <end position="479"/>
    </location>
</feature>
<dbReference type="SUPFAM" id="SSF52047">
    <property type="entry name" value="RNI-like"/>
    <property type="match status" value="2"/>
</dbReference>
<evidence type="ECO:0000313" key="4">
    <source>
        <dbReference type="EMBL" id="EGB04910.1"/>
    </source>
</evidence>
<feature type="compositionally biased region" description="Low complexity" evidence="2">
    <location>
        <begin position="1293"/>
        <end position="1304"/>
    </location>
</feature>
<dbReference type="Proteomes" id="UP000002729">
    <property type="component" value="Unassembled WGS sequence"/>
</dbReference>
<dbReference type="PANTHER" id="PTHR13318">
    <property type="entry name" value="PARTNER OF PAIRED, ISOFORM B-RELATED"/>
    <property type="match status" value="1"/>
</dbReference>
<dbReference type="GO" id="GO:0019005">
    <property type="term" value="C:SCF ubiquitin ligase complex"/>
    <property type="evidence" value="ECO:0007669"/>
    <property type="project" value="TreeGrafter"/>
</dbReference>
<sequence>MDALNYVADKFKGATDRAIDGVQTAREAAGLKHSKERVEKIAFAIEDREDETRVAREPQNPILRMGVPFPRMEAIFAANSERLHWNASRNDPTYAVAVLELRAEDDERREAVDWAAIEERGPGEEYRRVSRATTAAAARAREARLRAARDNLPPRFRANLVAAYNAVLAAYDDGRGPRVLRSRDADRVLARVHVPVDDALSASLAWVDADAGDGHLTLEDLLLAVAETPHVLAHLRRREAAGPLRGREVAAVLAKWHGSYVGNPIMKRKKTMMLARTDGSFSWRIRDLQEMCARRVVACISQDAEGSSLLAQQLCFAPASVLEGLWAYAAESDRLSDALARAALAPGSEVCSLELGSVPLGVTERGVTEGVRALPALCGRVVVGWPSHFGATLARWLTRALHERERGGAAVTAIEVRAAGLGGGQGGVVPATWSRLFGGPSARDDDDVDRGGGGFGDDVAPRSAPSARSDAGRSRTARRRQMSALLGRARAAAHGEAASLAGVGDGELKSVLRAVDGVGLVAFKVSGAREAEGRFADALATCAPTLRELRFRDAPAVSDGAAAALAAAVAATVESVDFCGTGAGPRFADAARGCARLTRLNVDGCAHFGDEALGGVLGGCPGLRDLSCRRCAALEAGPTWYALATSGLALASVRVDLRRPAPRAAPAARRDAALALLAADDDFGDDGDDATTDDVYDAADVELALAESLADLAPFDAPFRGSNLRSLRVALVGHARREVRDDWLAALVAKVPASVSEFEARGGWGADLPAASAPALGDVAALGALPRLQHVSVTCGDPRLRTLNLASPSLAAAHVALALRTLEATLKTASLARTAPPGGDGDDDDCVLRAPRLESLHVSHVVFGEVLLERCHQLVALSLDRCVVKRLACAAPDRRPHCPVLAELTCARCRGGFGDRAHAEAAPRDFHALRRLRAPTDAFAAAFAAVSSSGGAALKSLTLDETGDAPAVARAPVPGDAGLSLGAALCGRAARRAAYLGAAAPHLDGLVVLELVAARDFGAKHLSALPVACPALRRLRLAACAALRGALVDDGAFAAASARESDRKLSATSDGHFRSGKRVIQRHFGEMTPVKAGRGDDDDDEGDPLFELDDLDEARAPRGSVRFSEAASTPLRQPAFDDAARRRPRSAPSRTPDAPPRGTPPNATPPSSERRRSSGKAAKASRSATKERFDPLLQCHVGCPGHEDGPVAALMRRLADTRGAEYRRYAKVASTLPSDRNSGRAACARFLAGRCWNRDCEFAHGFCAKAHKSERKLRPLLELLEDVDEFRRRRGLAAPPGSSPGGAARDPDESHSDYESEGDARLSRSPTPTSALSSSPGSSPGNARSDFGGRRRDRDDDGGPELPRNTLVFENLEALELDACHGVDALVLDAPRLLALCLPRCDGLRRLDANLPRLTHLDLGGCASLEPFALLRGSLLPLSVASLAHCARLPEPFLHRFVDHCRRLTHVDIYGASAAPPGSSPGAARTGSQSNKKTKAGTLHGDPSRCRTKSKAGLEKLKAGRPHLAIVKTRKEHESSANATRTTLDLRPG</sequence>
<dbReference type="RefSeq" id="XP_009040466.1">
    <property type="nucleotide sequence ID" value="XM_009042218.1"/>
</dbReference>
<dbReference type="InParanoid" id="F0YJ15"/>
<feature type="region of interest" description="Disordered" evidence="2">
    <location>
        <begin position="1475"/>
        <end position="1549"/>
    </location>
</feature>
<evidence type="ECO:0000256" key="2">
    <source>
        <dbReference type="SAM" id="MobiDB-lite"/>
    </source>
</evidence>
<dbReference type="OrthoDB" id="1934998at2759"/>
<feature type="compositionally biased region" description="Basic and acidic residues" evidence="2">
    <location>
        <begin position="1305"/>
        <end position="1322"/>
    </location>
</feature>
<feature type="region of interest" description="Disordered" evidence="2">
    <location>
        <begin position="1059"/>
        <end position="1187"/>
    </location>
</feature>
<organism evidence="5">
    <name type="scientific">Aureococcus anophagefferens</name>
    <name type="common">Harmful bloom alga</name>
    <dbReference type="NCBI Taxonomy" id="44056"/>
    <lineage>
        <taxon>Eukaryota</taxon>
        <taxon>Sar</taxon>
        <taxon>Stramenopiles</taxon>
        <taxon>Ochrophyta</taxon>
        <taxon>Pelagophyceae</taxon>
        <taxon>Pelagomonadales</taxon>
        <taxon>Pelagomonadaceae</taxon>
        <taxon>Aureococcus</taxon>
    </lineage>
</organism>
<feature type="domain" description="C3H1-type" evidence="3">
    <location>
        <begin position="1237"/>
        <end position="1263"/>
    </location>
</feature>
<feature type="region of interest" description="Disordered" evidence="2">
    <location>
        <begin position="1291"/>
        <end position="1364"/>
    </location>
</feature>
<keyword evidence="5" id="KW-1185">Reference proteome</keyword>
<dbReference type="InterPro" id="IPR000571">
    <property type="entry name" value="Znf_CCCH"/>
</dbReference>
<dbReference type="Gene3D" id="3.80.10.10">
    <property type="entry name" value="Ribonuclease Inhibitor"/>
    <property type="match status" value="3"/>
</dbReference>
<dbReference type="GeneID" id="20228695"/>
<keyword evidence="1" id="KW-0862">Zinc</keyword>
<evidence type="ECO:0000259" key="3">
    <source>
        <dbReference type="PROSITE" id="PS50103"/>
    </source>
</evidence>
<evidence type="ECO:0000313" key="5">
    <source>
        <dbReference type="Proteomes" id="UP000002729"/>
    </source>
</evidence>
<feature type="zinc finger region" description="C3H1-type" evidence="1">
    <location>
        <begin position="1237"/>
        <end position="1263"/>
    </location>
</feature>
<feature type="compositionally biased region" description="Acidic residues" evidence="2">
    <location>
        <begin position="1096"/>
        <end position="1112"/>
    </location>
</feature>